<dbReference type="Proteomes" id="UP000054560">
    <property type="component" value="Unassembled WGS sequence"/>
</dbReference>
<dbReference type="EMBL" id="KQ254477">
    <property type="protein sequence ID" value="KNC69550.1"/>
    <property type="molecule type" value="Genomic_DNA"/>
</dbReference>
<evidence type="ECO:0000256" key="2">
    <source>
        <dbReference type="ARBA" id="ARBA00038332"/>
    </source>
</evidence>
<dbReference type="InterPro" id="IPR051023">
    <property type="entry name" value="PP2A_Regulatory_Subunit_A"/>
</dbReference>
<feature type="repeat" description="HEAT" evidence="3">
    <location>
        <begin position="12"/>
        <end position="49"/>
    </location>
</feature>
<reference evidence="5 6" key="1">
    <citation type="submission" date="2011-02" db="EMBL/GenBank/DDBJ databases">
        <title>The Genome Sequence of Sphaeroforma arctica JP610.</title>
        <authorList>
            <consortium name="The Broad Institute Genome Sequencing Platform"/>
            <person name="Russ C."/>
            <person name="Cuomo C."/>
            <person name="Young S.K."/>
            <person name="Zeng Q."/>
            <person name="Gargeya S."/>
            <person name="Alvarado L."/>
            <person name="Berlin A."/>
            <person name="Chapman S.B."/>
            <person name="Chen Z."/>
            <person name="Freedman E."/>
            <person name="Gellesch M."/>
            <person name="Goldberg J."/>
            <person name="Griggs A."/>
            <person name="Gujja S."/>
            <person name="Heilman E."/>
            <person name="Heiman D."/>
            <person name="Howarth C."/>
            <person name="Mehta T."/>
            <person name="Neiman D."/>
            <person name="Pearson M."/>
            <person name="Roberts A."/>
            <person name="Saif S."/>
            <person name="Shea T."/>
            <person name="Shenoy N."/>
            <person name="Sisk P."/>
            <person name="Stolte C."/>
            <person name="Sykes S."/>
            <person name="White J."/>
            <person name="Yandava C."/>
            <person name="Burger G."/>
            <person name="Gray M.W."/>
            <person name="Holland P.W.H."/>
            <person name="King N."/>
            <person name="Lang F.B.F."/>
            <person name="Roger A.J."/>
            <person name="Ruiz-Trillo I."/>
            <person name="Haas B."/>
            <person name="Nusbaum C."/>
            <person name="Birren B."/>
        </authorList>
    </citation>
    <scope>NUCLEOTIDE SEQUENCE [LARGE SCALE GENOMIC DNA]</scope>
    <source>
        <strain evidence="5 6">JP610</strain>
    </source>
</reference>
<dbReference type="PROSITE" id="PS50077">
    <property type="entry name" value="HEAT_REPEAT"/>
    <property type="match status" value="3"/>
</dbReference>
<dbReference type="PANTHER" id="PTHR10648">
    <property type="entry name" value="SERINE/THREONINE-PROTEIN PHOSPHATASE PP2A 65 KDA REGULATORY SUBUNIT"/>
    <property type="match status" value="1"/>
</dbReference>
<evidence type="ECO:0000313" key="6">
    <source>
        <dbReference type="Proteomes" id="UP000054560"/>
    </source>
</evidence>
<dbReference type="GO" id="GO:0005634">
    <property type="term" value="C:nucleus"/>
    <property type="evidence" value="ECO:0007669"/>
    <property type="project" value="TreeGrafter"/>
</dbReference>
<evidence type="ECO:0000259" key="4">
    <source>
        <dbReference type="Pfam" id="PF22646"/>
    </source>
</evidence>
<feature type="non-terminal residue" evidence="5">
    <location>
        <position position="1"/>
    </location>
</feature>
<proteinExistence type="inferred from homology"/>
<dbReference type="AlphaFoldDB" id="A0A0L0EYM1"/>
<evidence type="ECO:0000256" key="3">
    <source>
        <dbReference type="PROSITE-ProRule" id="PRU00103"/>
    </source>
</evidence>
<dbReference type="GO" id="GO:0000159">
    <property type="term" value="C:protein phosphatase type 2A complex"/>
    <property type="evidence" value="ECO:0007669"/>
    <property type="project" value="TreeGrafter"/>
</dbReference>
<feature type="non-terminal residue" evidence="5">
    <location>
        <position position="145"/>
    </location>
</feature>
<dbReference type="InterPro" id="IPR000357">
    <property type="entry name" value="HEAT"/>
</dbReference>
<dbReference type="STRING" id="667725.A0A0L0EYM1"/>
<accession>A0A0L0EYM1</accession>
<name>A0A0L0EYM1_9EUKA</name>
<keyword evidence="1" id="KW-0677">Repeat</keyword>
<keyword evidence="6" id="KW-1185">Reference proteome</keyword>
<dbReference type="Gene3D" id="1.25.10.10">
    <property type="entry name" value="Leucine-rich Repeat Variant"/>
    <property type="match status" value="1"/>
</dbReference>
<dbReference type="OrthoDB" id="9267415at2759"/>
<protein>
    <recommendedName>
        <fullName evidence="4">Phosphatase PP2A regulatory subunit A/Splicing factor 3B subunit 1-like HEAT repeat domain-containing protein</fullName>
    </recommendedName>
</protein>
<dbReference type="InterPro" id="IPR054573">
    <property type="entry name" value="PP2A/SF3B1-like_HEAT"/>
</dbReference>
<dbReference type="GeneID" id="25918442"/>
<evidence type="ECO:0000256" key="1">
    <source>
        <dbReference type="ARBA" id="ARBA00022737"/>
    </source>
</evidence>
<comment type="similarity">
    <text evidence="2">Belongs to the phosphatase 2A regulatory subunit A family.</text>
</comment>
<dbReference type="Pfam" id="PF02985">
    <property type="entry name" value="HEAT"/>
    <property type="match status" value="1"/>
</dbReference>
<dbReference type="InterPro" id="IPR016024">
    <property type="entry name" value="ARM-type_fold"/>
</dbReference>
<dbReference type="GO" id="GO:0019888">
    <property type="term" value="F:protein phosphatase regulator activity"/>
    <property type="evidence" value="ECO:0007669"/>
    <property type="project" value="TreeGrafter"/>
</dbReference>
<dbReference type="GO" id="GO:0005829">
    <property type="term" value="C:cytosol"/>
    <property type="evidence" value="ECO:0007669"/>
    <property type="project" value="TreeGrafter"/>
</dbReference>
<dbReference type="RefSeq" id="XP_014143452.1">
    <property type="nucleotide sequence ID" value="XM_014287977.1"/>
</dbReference>
<dbReference type="InterPro" id="IPR021133">
    <property type="entry name" value="HEAT_type_2"/>
</dbReference>
<feature type="domain" description="Phosphatase PP2A regulatory subunit A/Splicing factor 3B subunit 1-like HEAT repeat" evidence="4">
    <location>
        <begin position="11"/>
        <end position="86"/>
    </location>
</feature>
<dbReference type="InterPro" id="IPR011989">
    <property type="entry name" value="ARM-like"/>
</dbReference>
<gene>
    <name evidence="5" type="ORF">SARC_17938</name>
</gene>
<dbReference type="SUPFAM" id="SSF48371">
    <property type="entry name" value="ARM repeat"/>
    <property type="match status" value="1"/>
</dbReference>
<feature type="repeat" description="HEAT" evidence="3">
    <location>
        <begin position="55"/>
        <end position="93"/>
    </location>
</feature>
<evidence type="ECO:0000313" key="5">
    <source>
        <dbReference type="EMBL" id="KNC69550.1"/>
    </source>
</evidence>
<dbReference type="eggNOG" id="KOG0211">
    <property type="taxonomic scope" value="Eukaryota"/>
</dbReference>
<feature type="repeat" description="HEAT" evidence="3">
    <location>
        <begin position="94"/>
        <end position="132"/>
    </location>
</feature>
<organism evidence="5 6">
    <name type="scientific">Sphaeroforma arctica JP610</name>
    <dbReference type="NCBI Taxonomy" id="667725"/>
    <lineage>
        <taxon>Eukaryota</taxon>
        <taxon>Ichthyosporea</taxon>
        <taxon>Ichthyophonida</taxon>
        <taxon>Sphaeroforma</taxon>
    </lineage>
</organism>
<dbReference type="PANTHER" id="PTHR10648:SF4">
    <property type="entry name" value="PROTEIN PHOSPHATASE 2 (FORMERLY 2A), REGULATORY SUBUNIT A, BETA ISOFORM-RELATED"/>
    <property type="match status" value="1"/>
</dbReference>
<dbReference type="Pfam" id="PF22646">
    <property type="entry name" value="PPP2R1A-like_HEAT"/>
    <property type="match status" value="1"/>
</dbReference>
<sequence>ALALPLAGQPDVVDAYVRLLKDQEAEVRTAASKGIPGFCNNLDEEKRQDVTLQLILPTVKALVMDSSQHVRAALASRIMDLAPTLGKTLTIEHLLPLFLQLLKDEFPEVRLNIISKLEAVNSVIGIDLLSQSLLPAIVELAEDRQ</sequence>